<feature type="compositionally biased region" description="Basic and acidic residues" evidence="1">
    <location>
        <begin position="126"/>
        <end position="139"/>
    </location>
</feature>
<proteinExistence type="predicted"/>
<evidence type="ECO:0000313" key="2">
    <source>
        <dbReference type="EMBL" id="GAA0629154.1"/>
    </source>
</evidence>
<reference evidence="2 3" key="1">
    <citation type="journal article" date="2019" name="Int. J. Syst. Evol. Microbiol.">
        <title>The Global Catalogue of Microorganisms (GCM) 10K type strain sequencing project: providing services to taxonomists for standard genome sequencing and annotation.</title>
        <authorList>
            <consortium name="The Broad Institute Genomics Platform"/>
            <consortium name="The Broad Institute Genome Sequencing Center for Infectious Disease"/>
            <person name="Wu L."/>
            <person name="Ma J."/>
        </authorList>
    </citation>
    <scope>NUCLEOTIDE SEQUENCE [LARGE SCALE GENOMIC DNA]</scope>
    <source>
        <strain evidence="2 3">JCM 12928</strain>
    </source>
</reference>
<keyword evidence="3" id="KW-1185">Reference proteome</keyword>
<feature type="compositionally biased region" description="Basic and acidic residues" evidence="1">
    <location>
        <begin position="9"/>
        <end position="23"/>
    </location>
</feature>
<feature type="region of interest" description="Disordered" evidence="1">
    <location>
        <begin position="119"/>
        <end position="139"/>
    </location>
</feature>
<accession>A0ABN1H5N0</accession>
<protein>
    <submittedName>
        <fullName evidence="2">Uncharacterized protein</fullName>
    </submittedName>
</protein>
<evidence type="ECO:0000256" key="1">
    <source>
        <dbReference type="SAM" id="MobiDB-lite"/>
    </source>
</evidence>
<sequence length="169" mass="17808">MNAPTGRALHVDRGGRTRADSGGDRNGQGRIVLRHRAPIPVVEPAGDLGHHRVLPDILGVVLHLLLQIAGVEAREARNADAVSFALQPVAAEAGVSRPAFATAHGDDLAGLGEGRAGLVRRRRAGGRGEQEEGENEAHPVRTRACRYGSACGIRAQNLRRCGTLTMGRG</sequence>
<feature type="region of interest" description="Disordered" evidence="1">
    <location>
        <begin position="1"/>
        <end position="29"/>
    </location>
</feature>
<dbReference type="Proteomes" id="UP001501352">
    <property type="component" value="Unassembled WGS sequence"/>
</dbReference>
<name>A0ABN1H5N0_9CAUL</name>
<organism evidence="2 3">
    <name type="scientific">Brevundimonas kwangchunensis</name>
    <dbReference type="NCBI Taxonomy" id="322163"/>
    <lineage>
        <taxon>Bacteria</taxon>
        <taxon>Pseudomonadati</taxon>
        <taxon>Pseudomonadota</taxon>
        <taxon>Alphaproteobacteria</taxon>
        <taxon>Caulobacterales</taxon>
        <taxon>Caulobacteraceae</taxon>
        <taxon>Brevundimonas</taxon>
    </lineage>
</organism>
<evidence type="ECO:0000313" key="3">
    <source>
        <dbReference type="Proteomes" id="UP001501352"/>
    </source>
</evidence>
<comment type="caution">
    <text evidence="2">The sequence shown here is derived from an EMBL/GenBank/DDBJ whole genome shotgun (WGS) entry which is preliminary data.</text>
</comment>
<gene>
    <name evidence="2" type="ORF">GCM10009422_28240</name>
</gene>
<dbReference type="EMBL" id="BAAAGA010000007">
    <property type="protein sequence ID" value="GAA0629154.1"/>
    <property type="molecule type" value="Genomic_DNA"/>
</dbReference>